<reference evidence="1 2" key="1">
    <citation type="journal article" date="2019" name="Commun. Biol.">
        <title>The bagworm genome reveals a unique fibroin gene that provides high tensile strength.</title>
        <authorList>
            <person name="Kono N."/>
            <person name="Nakamura H."/>
            <person name="Ohtoshi R."/>
            <person name="Tomita M."/>
            <person name="Numata K."/>
            <person name="Arakawa K."/>
        </authorList>
    </citation>
    <scope>NUCLEOTIDE SEQUENCE [LARGE SCALE GENOMIC DNA]</scope>
</reference>
<gene>
    <name evidence="1" type="ORF">EVAR_30805_1</name>
</gene>
<dbReference type="EMBL" id="BGZK01000285">
    <property type="protein sequence ID" value="GBP34251.1"/>
    <property type="molecule type" value="Genomic_DNA"/>
</dbReference>
<protein>
    <submittedName>
        <fullName evidence="1">Uncharacterized protein</fullName>
    </submittedName>
</protein>
<organism evidence="1 2">
    <name type="scientific">Eumeta variegata</name>
    <name type="common">Bagworm moth</name>
    <name type="synonym">Eumeta japonica</name>
    <dbReference type="NCBI Taxonomy" id="151549"/>
    <lineage>
        <taxon>Eukaryota</taxon>
        <taxon>Metazoa</taxon>
        <taxon>Ecdysozoa</taxon>
        <taxon>Arthropoda</taxon>
        <taxon>Hexapoda</taxon>
        <taxon>Insecta</taxon>
        <taxon>Pterygota</taxon>
        <taxon>Neoptera</taxon>
        <taxon>Endopterygota</taxon>
        <taxon>Lepidoptera</taxon>
        <taxon>Glossata</taxon>
        <taxon>Ditrysia</taxon>
        <taxon>Tineoidea</taxon>
        <taxon>Psychidae</taxon>
        <taxon>Oiketicinae</taxon>
        <taxon>Eumeta</taxon>
    </lineage>
</organism>
<keyword evidence="2" id="KW-1185">Reference proteome</keyword>
<proteinExistence type="predicted"/>
<evidence type="ECO:0000313" key="2">
    <source>
        <dbReference type="Proteomes" id="UP000299102"/>
    </source>
</evidence>
<dbReference type="AlphaFoldDB" id="A0A4C1V622"/>
<accession>A0A4C1V622</accession>
<name>A0A4C1V622_EUMVA</name>
<dbReference type="Proteomes" id="UP000299102">
    <property type="component" value="Unassembled WGS sequence"/>
</dbReference>
<comment type="caution">
    <text evidence="1">The sequence shown here is derived from an EMBL/GenBank/DDBJ whole genome shotgun (WGS) entry which is preliminary data.</text>
</comment>
<sequence length="107" mass="12226">MPLVLTCSLRTHFERSCIRLRIGRRTNTSRIQHLEDILLFIPVAFEAVGFSRSGGEVLYKGIGPEAQGRRGQDLFWMSPVPNPICGHPTLLVRWGILHYVKRLIFVI</sequence>
<evidence type="ECO:0000313" key="1">
    <source>
        <dbReference type="EMBL" id="GBP34251.1"/>
    </source>
</evidence>